<accession>E6X1J0</accession>
<dbReference type="PANTHER" id="PTHR11851">
    <property type="entry name" value="METALLOPROTEASE"/>
    <property type="match status" value="1"/>
</dbReference>
<evidence type="ECO:0000313" key="3">
    <source>
        <dbReference type="EMBL" id="ADV45923.1"/>
    </source>
</evidence>
<dbReference type="SUPFAM" id="SSF63411">
    <property type="entry name" value="LuxS/MPP-like metallohydrolase"/>
    <property type="match status" value="2"/>
</dbReference>
<dbReference type="PANTHER" id="PTHR11851:SF225">
    <property type="entry name" value="NON-PEPTIDASE HOMOLOG YMXG"/>
    <property type="match status" value="1"/>
</dbReference>
<reference evidence="3 4" key="1">
    <citation type="journal article" date="2011" name="Stand. Genomic Sci.">
        <title>Complete genome sequence of Nitratifractor salsuginis type strain (E9I37-1).</title>
        <authorList>
            <person name="Anderson I."/>
            <person name="Sikorski J."/>
            <person name="Zeytun A."/>
            <person name="Nolan M."/>
            <person name="Lapidus A."/>
            <person name="Lucas S."/>
            <person name="Hammon N."/>
            <person name="Deshpande S."/>
            <person name="Cheng J.F."/>
            <person name="Tapia R."/>
            <person name="Han C."/>
            <person name="Goodwin L."/>
            <person name="Pitluck S."/>
            <person name="Liolios K."/>
            <person name="Pagani I."/>
            <person name="Ivanova N."/>
            <person name="Huntemann M."/>
            <person name="Mavromatis K."/>
            <person name="Ovchinikova G."/>
            <person name="Pati A."/>
            <person name="Chen A."/>
            <person name="Palaniappan K."/>
            <person name="Land M."/>
            <person name="Hauser L."/>
            <person name="Brambilla E.M."/>
            <person name="Ngatchou-Djao O.D."/>
            <person name="Rohde M."/>
            <person name="Tindall B.J."/>
            <person name="Goker M."/>
            <person name="Detter J.C."/>
            <person name="Woyke T."/>
            <person name="Bristow J."/>
            <person name="Eisen J.A."/>
            <person name="Markowitz V."/>
            <person name="Hugenholtz P."/>
            <person name="Klenk H.P."/>
            <person name="Kyrpides N.C."/>
        </authorList>
    </citation>
    <scope>NUCLEOTIDE SEQUENCE [LARGE SCALE GENOMIC DNA]</scope>
    <source>
        <strain evidence="4">DSM 16511 / JCM 12458 / E9I37-1</strain>
    </source>
</reference>
<dbReference type="Gene3D" id="3.30.830.10">
    <property type="entry name" value="Metalloenzyme, LuxS/M16 peptidase-like"/>
    <property type="match status" value="2"/>
</dbReference>
<evidence type="ECO:0000313" key="4">
    <source>
        <dbReference type="Proteomes" id="UP000008633"/>
    </source>
</evidence>
<dbReference type="RefSeq" id="WP_013553618.1">
    <property type="nucleotide sequence ID" value="NC_014935.1"/>
</dbReference>
<dbReference type="Pfam" id="PF00675">
    <property type="entry name" value="Peptidase_M16"/>
    <property type="match status" value="1"/>
</dbReference>
<reference evidence="4" key="2">
    <citation type="submission" date="2011-01" db="EMBL/GenBank/DDBJ databases">
        <title>The complete genome of Nitratifractor salsuginis DSM 16511.</title>
        <authorList>
            <consortium name="US DOE Joint Genome Institute (JGI-PGF)"/>
            <person name="Lucas S."/>
            <person name="Copeland A."/>
            <person name="Lapidus A."/>
            <person name="Bruce D."/>
            <person name="Goodwin L."/>
            <person name="Pitluck S."/>
            <person name="Kyrpides N."/>
            <person name="Mavromatis K."/>
            <person name="Ivanova N."/>
            <person name="Mikhailova N."/>
            <person name="Zeytun A."/>
            <person name="Detter J.C."/>
            <person name="Tapia R."/>
            <person name="Han C."/>
            <person name="Land M."/>
            <person name="Hauser L."/>
            <person name="Markowitz V."/>
            <person name="Cheng J.-F."/>
            <person name="Hugenholtz P."/>
            <person name="Woyke T."/>
            <person name="Wu D."/>
            <person name="Tindall B."/>
            <person name="Schuetze A."/>
            <person name="Brambilla E."/>
            <person name="Klenk H.-P."/>
            <person name="Eisen J.A."/>
        </authorList>
    </citation>
    <scope>NUCLEOTIDE SEQUENCE [LARGE SCALE GENOMIC DNA]</scope>
    <source>
        <strain evidence="4">DSM 16511 / JCM 12458 / E9I37-1</strain>
    </source>
</reference>
<dbReference type="InterPro" id="IPR011249">
    <property type="entry name" value="Metalloenz_LuxS/M16"/>
</dbReference>
<keyword evidence="4" id="KW-1185">Reference proteome</keyword>
<evidence type="ECO:0000259" key="1">
    <source>
        <dbReference type="Pfam" id="PF00675"/>
    </source>
</evidence>
<dbReference type="AlphaFoldDB" id="E6X1J0"/>
<dbReference type="EMBL" id="CP002452">
    <property type="protein sequence ID" value="ADV45923.1"/>
    <property type="molecule type" value="Genomic_DNA"/>
</dbReference>
<name>E6X1J0_NITSE</name>
<dbReference type="OrthoDB" id="9811314at2"/>
<protein>
    <submittedName>
        <fullName evidence="3">Peptidase M16 domain protein</fullName>
    </submittedName>
</protein>
<feature type="domain" description="Peptidase M16 C-terminal" evidence="2">
    <location>
        <begin position="169"/>
        <end position="343"/>
    </location>
</feature>
<dbReference type="KEGG" id="nsa:Nitsa_0655"/>
<dbReference type="Proteomes" id="UP000008633">
    <property type="component" value="Chromosome"/>
</dbReference>
<dbReference type="HOGENOM" id="CLU_009902_6_2_7"/>
<dbReference type="InterPro" id="IPR050361">
    <property type="entry name" value="MPP/UQCRC_Complex"/>
</dbReference>
<dbReference type="InterPro" id="IPR011765">
    <property type="entry name" value="Pept_M16_N"/>
</dbReference>
<sequence>MAATLMHVTVKGVKIPVVFEKEKRLPLASMELVFRDSGSLADTVPGIARFSAGILGEGTRKEGAIAFAEALENRAVQLHADTGRETFVLSLEALKSEFDFGLGKLSELLRDPNLTPEAFKKVQTQTLGKLRQKESDFDYIAATKLRSILFEGTPLAHPALGTPESISHLKLEQVESYLKDHLHLENLIVVIGGKFTPEEVKKAVEKAAEALTHGEVAPIPHFSANDKEREVVTPEETDQAYIYFGAPYAMEANDTHRVYGKVAAFILGSGGFGSRLMEEVRVKRGLAYSAYGRLAVQRTHSYFSGYLQTKLESQKEAQKVVKEVVDRFLKGGVSAEELESAKKFFLGSEPLRTETLSQRMSRAFHEYYDGLGLEWSAKELEMIRTMKLEDLNAFIHAHPEIGKLSWSIVTKK</sequence>
<organism evidence="3 4">
    <name type="scientific">Nitratifractor salsuginis (strain DSM 16511 / JCM 12458 / E9I37-1)</name>
    <dbReference type="NCBI Taxonomy" id="749222"/>
    <lineage>
        <taxon>Bacteria</taxon>
        <taxon>Pseudomonadati</taxon>
        <taxon>Campylobacterota</taxon>
        <taxon>Epsilonproteobacteria</taxon>
        <taxon>Campylobacterales</taxon>
        <taxon>Sulfurovaceae</taxon>
        <taxon>Nitratifractor</taxon>
    </lineage>
</organism>
<dbReference type="STRING" id="749222.Nitsa_0655"/>
<feature type="domain" description="Peptidase M16 N-terminal" evidence="1">
    <location>
        <begin position="33"/>
        <end position="162"/>
    </location>
</feature>
<dbReference type="GO" id="GO:0046872">
    <property type="term" value="F:metal ion binding"/>
    <property type="evidence" value="ECO:0007669"/>
    <property type="project" value="InterPro"/>
</dbReference>
<dbReference type="Pfam" id="PF05193">
    <property type="entry name" value="Peptidase_M16_C"/>
    <property type="match status" value="1"/>
</dbReference>
<dbReference type="InterPro" id="IPR007863">
    <property type="entry name" value="Peptidase_M16_C"/>
</dbReference>
<evidence type="ECO:0000259" key="2">
    <source>
        <dbReference type="Pfam" id="PF05193"/>
    </source>
</evidence>
<proteinExistence type="predicted"/>
<gene>
    <name evidence="3" type="ordered locus">Nitsa_0655</name>
</gene>
<dbReference type="eggNOG" id="COG0612">
    <property type="taxonomic scope" value="Bacteria"/>
</dbReference>